<dbReference type="Proteomes" id="UP001589813">
    <property type="component" value="Unassembled WGS sequence"/>
</dbReference>
<dbReference type="EMBL" id="JBHLXP010000003">
    <property type="protein sequence ID" value="MFC0048800.1"/>
    <property type="molecule type" value="Genomic_DNA"/>
</dbReference>
<accession>A0ABV6BD60</accession>
<comment type="caution">
    <text evidence="1">The sequence shown here is derived from an EMBL/GenBank/DDBJ whole genome shotgun (WGS) entry which is preliminary data.</text>
</comment>
<evidence type="ECO:0008006" key="3">
    <source>
        <dbReference type="Google" id="ProtNLM"/>
    </source>
</evidence>
<dbReference type="SUPFAM" id="SSF53850">
    <property type="entry name" value="Periplasmic binding protein-like II"/>
    <property type="match status" value="1"/>
</dbReference>
<protein>
    <recommendedName>
        <fullName evidence="3">Transporter substrate-binding domain-containing protein</fullName>
    </recommendedName>
</protein>
<evidence type="ECO:0000313" key="1">
    <source>
        <dbReference type="EMBL" id="MFC0048800.1"/>
    </source>
</evidence>
<name>A0ABV6BD60_9GAMM</name>
<proteinExistence type="predicted"/>
<organism evidence="1 2">
    <name type="scientific">Rheinheimera tilapiae</name>
    <dbReference type="NCBI Taxonomy" id="875043"/>
    <lineage>
        <taxon>Bacteria</taxon>
        <taxon>Pseudomonadati</taxon>
        <taxon>Pseudomonadota</taxon>
        <taxon>Gammaproteobacteria</taxon>
        <taxon>Chromatiales</taxon>
        <taxon>Chromatiaceae</taxon>
        <taxon>Rheinheimera</taxon>
    </lineage>
</organism>
<reference evidence="1 2" key="1">
    <citation type="submission" date="2024-09" db="EMBL/GenBank/DDBJ databases">
        <authorList>
            <person name="Sun Q."/>
            <person name="Mori K."/>
        </authorList>
    </citation>
    <scope>NUCLEOTIDE SEQUENCE [LARGE SCALE GENOMIC DNA]</scope>
    <source>
        <strain evidence="1 2">KCTC 23315</strain>
    </source>
</reference>
<keyword evidence="2" id="KW-1185">Reference proteome</keyword>
<gene>
    <name evidence="1" type="ORF">ACFFJP_10955</name>
</gene>
<dbReference type="RefSeq" id="WP_377243508.1">
    <property type="nucleotide sequence ID" value="NZ_JBHLXP010000003.1"/>
</dbReference>
<evidence type="ECO:0000313" key="2">
    <source>
        <dbReference type="Proteomes" id="UP001589813"/>
    </source>
</evidence>
<sequence>MLLQQALALGGFNKSFYYQPGKFNFRNTKMLESGDSLLSFDTYWLSDAQAMSGKVFISEPVVLKGEYLAGIYSSPDNSAVFQIKSLADLRNFTAVSTPKWRTDWQTMSALPLKELIQEDEWLSQARMVHMRWVDFMLMPFFHDSKGVYQLEQIRLKVVPGVAILLNDSRHFVISKAHPDGHFANEALNKGLKILRENGRIRQLYQEAGFMLPAGSVKILNQAESTIDRATPATTSSPAHQPF</sequence>